<reference evidence="2 3" key="1">
    <citation type="submission" date="2021-03" db="EMBL/GenBank/DDBJ databases">
        <title>Genome sequencing of Marinobacter sp. LPB0319.</title>
        <authorList>
            <person name="Kim J."/>
        </authorList>
    </citation>
    <scope>NUCLEOTIDE SEQUENCE [LARGE SCALE GENOMIC DNA]</scope>
    <source>
        <strain evidence="2 3">LPB0319</strain>
    </source>
</reference>
<feature type="transmembrane region" description="Helical" evidence="1">
    <location>
        <begin position="70"/>
        <end position="90"/>
    </location>
</feature>
<accession>A0ABX7MPT8</accession>
<keyword evidence="1" id="KW-1133">Transmembrane helix</keyword>
<evidence type="ECO:0000313" key="3">
    <source>
        <dbReference type="Proteomes" id="UP000663555"/>
    </source>
</evidence>
<sequence length="191" mass="21948">MSRYWDMRTGIVRKKRQSAYIPAQRIQRCARRSLIINNKKANGAFSPLCDIRMRDIRHLSLNQLFVFKEYVMRFLVLFLGCVWAFGVHAIEGIKVDDFKAAAIAHIQKEYPKVAPDDLVFYDLDISILDKDLKKSRLRLGFIDESSRHSNGSSPYAYDTYIVNFSLISGDFVQAHKGFWGGYEPASSDAIK</sequence>
<evidence type="ECO:0000256" key="1">
    <source>
        <dbReference type="SAM" id="Phobius"/>
    </source>
</evidence>
<dbReference type="RefSeq" id="WP_206643527.1">
    <property type="nucleotide sequence ID" value="NZ_CP071247.1"/>
</dbReference>
<keyword evidence="1" id="KW-0472">Membrane</keyword>
<organism evidence="2 3">
    <name type="scientific">Marinobacter salinisoli</name>
    <dbReference type="NCBI Taxonomy" id="2769486"/>
    <lineage>
        <taxon>Bacteria</taxon>
        <taxon>Pseudomonadati</taxon>
        <taxon>Pseudomonadota</taxon>
        <taxon>Gammaproteobacteria</taxon>
        <taxon>Pseudomonadales</taxon>
        <taxon>Marinobacteraceae</taxon>
        <taxon>Marinobacter</taxon>
    </lineage>
</organism>
<protein>
    <submittedName>
        <fullName evidence="2">Uncharacterized protein</fullName>
    </submittedName>
</protein>
<name>A0ABX7MPT8_9GAMM</name>
<gene>
    <name evidence="2" type="ORF">LPB19_14135</name>
</gene>
<dbReference type="EMBL" id="CP071247">
    <property type="protein sequence ID" value="QSP94306.1"/>
    <property type="molecule type" value="Genomic_DNA"/>
</dbReference>
<evidence type="ECO:0000313" key="2">
    <source>
        <dbReference type="EMBL" id="QSP94306.1"/>
    </source>
</evidence>
<keyword evidence="1" id="KW-0812">Transmembrane</keyword>
<keyword evidence="3" id="KW-1185">Reference proteome</keyword>
<proteinExistence type="predicted"/>
<dbReference type="Proteomes" id="UP000663555">
    <property type="component" value="Chromosome"/>
</dbReference>